<reference evidence="5 6" key="1">
    <citation type="submission" date="2018-05" db="EMBL/GenBank/DDBJ databases">
        <title>Novel Campyloabacter and Helicobacter Species and Strains.</title>
        <authorList>
            <person name="Mannion A.J."/>
            <person name="Shen Z."/>
            <person name="Fox J.G."/>
        </authorList>
    </citation>
    <scope>NUCLEOTIDE SEQUENCE [LARGE SCALE GENOMIC DNA]</scope>
    <source>
        <strain evidence="6">MIT17-664</strain>
    </source>
</reference>
<evidence type="ECO:0000256" key="1">
    <source>
        <dbReference type="ARBA" id="ARBA00010928"/>
    </source>
</evidence>
<dbReference type="Pfam" id="PF01408">
    <property type="entry name" value="GFO_IDH_MocA"/>
    <property type="match status" value="1"/>
</dbReference>
<evidence type="ECO:0000256" key="2">
    <source>
        <dbReference type="ARBA" id="ARBA00023002"/>
    </source>
</evidence>
<dbReference type="SUPFAM" id="SSF51735">
    <property type="entry name" value="NAD(P)-binding Rossmann-fold domains"/>
    <property type="match status" value="1"/>
</dbReference>
<dbReference type="AlphaFoldDB" id="A0A4V6DXD9"/>
<dbReference type="InterPro" id="IPR000683">
    <property type="entry name" value="Gfo/Idh/MocA-like_OxRdtase_N"/>
</dbReference>
<dbReference type="PANTHER" id="PTHR22604">
    <property type="entry name" value="OXIDOREDUCTASES"/>
    <property type="match status" value="1"/>
</dbReference>
<feature type="domain" description="GFO/IDH/MocA-like oxidoreductase" evidence="4">
    <location>
        <begin position="135"/>
        <end position="246"/>
    </location>
</feature>
<accession>A0A4V6DXD9</accession>
<gene>
    <name evidence="5" type="ORF">CQA69_03865</name>
</gene>
<dbReference type="SUPFAM" id="SSF55347">
    <property type="entry name" value="Glyceraldehyde-3-phosphate dehydrogenase-like, C-terminal domain"/>
    <property type="match status" value="1"/>
</dbReference>
<protein>
    <submittedName>
        <fullName evidence="5">Gfo/Idh/MocA family oxidoreductase</fullName>
    </submittedName>
</protein>
<dbReference type="Gene3D" id="3.40.50.720">
    <property type="entry name" value="NAD(P)-binding Rossmann-like Domain"/>
    <property type="match status" value="1"/>
</dbReference>
<evidence type="ECO:0000313" key="5">
    <source>
        <dbReference type="EMBL" id="TKX31092.1"/>
    </source>
</evidence>
<dbReference type="OrthoDB" id="9815825at2"/>
<dbReference type="Gene3D" id="3.30.360.10">
    <property type="entry name" value="Dihydrodipicolinate Reductase, domain 2"/>
    <property type="match status" value="1"/>
</dbReference>
<dbReference type="Pfam" id="PF22725">
    <property type="entry name" value="GFO_IDH_MocA_C3"/>
    <property type="match status" value="1"/>
</dbReference>
<proteinExistence type="inferred from homology"/>
<dbReference type="GO" id="GO:0016491">
    <property type="term" value="F:oxidoreductase activity"/>
    <property type="evidence" value="ECO:0007669"/>
    <property type="project" value="UniProtKB-KW"/>
</dbReference>
<dbReference type="Proteomes" id="UP000308838">
    <property type="component" value="Unassembled WGS sequence"/>
</dbReference>
<dbReference type="GO" id="GO:0000166">
    <property type="term" value="F:nucleotide binding"/>
    <property type="evidence" value="ECO:0007669"/>
    <property type="project" value="InterPro"/>
</dbReference>
<dbReference type="RefSeq" id="WP_137620513.1">
    <property type="nucleotide sequence ID" value="NZ_NXLZ01000005.1"/>
</dbReference>
<dbReference type="PANTHER" id="PTHR22604:SF105">
    <property type="entry name" value="TRANS-1,2-DIHYDROBENZENE-1,2-DIOL DEHYDROGENASE"/>
    <property type="match status" value="1"/>
</dbReference>
<dbReference type="InterPro" id="IPR050984">
    <property type="entry name" value="Gfo/Idh/MocA_domain"/>
</dbReference>
<evidence type="ECO:0000259" key="4">
    <source>
        <dbReference type="Pfam" id="PF22725"/>
    </source>
</evidence>
<name>A0A4V6DXD9_9BACT</name>
<keyword evidence="2" id="KW-0560">Oxidoreductase</keyword>
<comment type="caution">
    <text evidence="5">The sequence shown here is derived from an EMBL/GenBank/DDBJ whole genome shotgun (WGS) entry which is preliminary data.</text>
</comment>
<dbReference type="InterPro" id="IPR055170">
    <property type="entry name" value="GFO_IDH_MocA-like_dom"/>
</dbReference>
<evidence type="ECO:0000259" key="3">
    <source>
        <dbReference type="Pfam" id="PF01408"/>
    </source>
</evidence>
<keyword evidence="6" id="KW-1185">Reference proteome</keyword>
<dbReference type="EMBL" id="NXLZ01000005">
    <property type="protein sequence ID" value="TKX31092.1"/>
    <property type="molecule type" value="Genomic_DNA"/>
</dbReference>
<dbReference type="InterPro" id="IPR036291">
    <property type="entry name" value="NAD(P)-bd_dom_sf"/>
</dbReference>
<feature type="domain" description="Gfo/Idh/MocA-like oxidoreductase N-terminal" evidence="3">
    <location>
        <begin position="9"/>
        <end position="120"/>
    </location>
</feature>
<organism evidence="5 6">
    <name type="scientific">Campylobacter estrildidarum</name>
    <dbReference type="NCBI Taxonomy" id="2510189"/>
    <lineage>
        <taxon>Bacteria</taxon>
        <taxon>Pseudomonadati</taxon>
        <taxon>Campylobacterota</taxon>
        <taxon>Epsilonproteobacteria</taxon>
        <taxon>Campylobacterales</taxon>
        <taxon>Campylobacteraceae</taxon>
        <taxon>Campylobacter</taxon>
    </lineage>
</organism>
<comment type="similarity">
    <text evidence="1">Belongs to the Gfo/Idh/MocA family.</text>
</comment>
<evidence type="ECO:0000313" key="6">
    <source>
        <dbReference type="Proteomes" id="UP000308838"/>
    </source>
</evidence>
<sequence length="326" mass="36804">MPINSKRKNVAFLGAGSIANKIAPMLKQAGFHPYAVGSLSRAKDFALMHGFEKFYTNYEELLKDQNIDLVYINTPHSLHYEHIKLCLENHKNVLCEKSFTLNFKQAKELVELARAKNLLLAEAIWTRYMPYIDIIKDLLAKDLIGEIVSIEANLAYNVKHKNRITSLELGGGALLDVGVYTLNFALSFLKDEIKNVIATCKKMPSGVDESNGIILEFDTGAFAFLNSSVTAISDRKGVINGTKGYICVDNINNPSLIKVYDKERKLIKDCVVPTQINGFEYEFQACFKALEQNKIECDAMNHEEILKMMNLMDRVREKMGVKFTSE</sequence>